<dbReference type="Pfam" id="PF14716">
    <property type="entry name" value="HHH_8"/>
    <property type="match status" value="1"/>
</dbReference>
<dbReference type="NCBIfam" id="NF005928">
    <property type="entry name" value="PRK07945.1"/>
    <property type="match status" value="1"/>
</dbReference>
<sequence>MRRDPVADLREIARLLDRRGGQTRRAQAFRRASDTLAGLPAEERARVDASRTWANLPGIGATTARVIGESAAGRVPAYLAELEASDGPLVAGPNPLWEHLRGDLHTHTEWSDGSSPLEEMALEAARLGREYLAITDHSPRLRVANGLDAERRLAQLEHIAALNEALDTVRVLSGAEVDILDDGSLDGAGEVLDSLDVVVASVHSKLAMDADAMTVRMVAAIATPRTNVLGHCTGRLVAGDRGVRAPSRFDAEVVFEACRQFGVAVEINSRPERQDPPDELLALAADAGCLFSIDTDAHAPGQLGFLEYGAARAHAAGIAPERIVTTWPADEVVAWASARRS</sequence>
<dbReference type="InterPro" id="IPR010996">
    <property type="entry name" value="HHH_MUS81"/>
</dbReference>
<dbReference type="InterPro" id="IPR027421">
    <property type="entry name" value="DNA_pol_lamdba_lyase_dom_sf"/>
</dbReference>
<evidence type="ECO:0000259" key="1">
    <source>
        <dbReference type="SMART" id="SM00481"/>
    </source>
</evidence>
<keyword evidence="3" id="KW-1185">Reference proteome</keyword>
<dbReference type="InterPro" id="IPR004013">
    <property type="entry name" value="PHP_dom"/>
</dbReference>
<name>A0ABZ3CAK0_9ACTN</name>
<dbReference type="InterPro" id="IPR016195">
    <property type="entry name" value="Pol/histidinol_Pase-like"/>
</dbReference>
<dbReference type="InterPro" id="IPR050243">
    <property type="entry name" value="PHP_phosphatase"/>
</dbReference>
<dbReference type="Proteomes" id="UP001434337">
    <property type="component" value="Chromosome"/>
</dbReference>
<gene>
    <name evidence="2" type="ORF">PCC79_06385</name>
</gene>
<evidence type="ECO:0000313" key="3">
    <source>
        <dbReference type="Proteomes" id="UP001434337"/>
    </source>
</evidence>
<dbReference type="InterPro" id="IPR003141">
    <property type="entry name" value="Pol/His_phosphatase_N"/>
</dbReference>
<dbReference type="PANTHER" id="PTHR36928:SF1">
    <property type="entry name" value="PHOSPHATASE YCDX-RELATED"/>
    <property type="match status" value="1"/>
</dbReference>
<dbReference type="EMBL" id="CP115965">
    <property type="protein sequence ID" value="WZW99817.1"/>
    <property type="molecule type" value="Genomic_DNA"/>
</dbReference>
<dbReference type="Gene3D" id="1.10.150.110">
    <property type="entry name" value="DNA polymerase beta, N-terminal domain-like"/>
    <property type="match status" value="1"/>
</dbReference>
<proteinExistence type="predicted"/>
<organism evidence="2 3">
    <name type="scientific">Propioniciclava soli</name>
    <dbReference type="NCBI Taxonomy" id="2775081"/>
    <lineage>
        <taxon>Bacteria</taxon>
        <taxon>Bacillati</taxon>
        <taxon>Actinomycetota</taxon>
        <taxon>Actinomycetes</taxon>
        <taxon>Propionibacteriales</taxon>
        <taxon>Propionibacteriaceae</taxon>
        <taxon>Propioniciclava</taxon>
    </lineage>
</organism>
<dbReference type="SUPFAM" id="SSF89550">
    <property type="entry name" value="PHP domain-like"/>
    <property type="match status" value="1"/>
</dbReference>
<feature type="domain" description="Polymerase/histidinol phosphatase N-terminal" evidence="1">
    <location>
        <begin position="102"/>
        <end position="181"/>
    </location>
</feature>
<evidence type="ECO:0000313" key="2">
    <source>
        <dbReference type="EMBL" id="WZW99817.1"/>
    </source>
</evidence>
<dbReference type="RefSeq" id="WP_232548263.1">
    <property type="nucleotide sequence ID" value="NZ_CP115965.1"/>
</dbReference>
<dbReference type="Pfam" id="PF02811">
    <property type="entry name" value="PHP"/>
    <property type="match status" value="1"/>
</dbReference>
<dbReference type="SMART" id="SM00481">
    <property type="entry name" value="POLIIIAc"/>
    <property type="match status" value="1"/>
</dbReference>
<protein>
    <submittedName>
        <fullName evidence="2">PHP domain-containing protein</fullName>
    </submittedName>
</protein>
<dbReference type="InterPro" id="IPR047967">
    <property type="entry name" value="PolX_PHP"/>
</dbReference>
<dbReference type="SUPFAM" id="SSF47802">
    <property type="entry name" value="DNA polymerase beta, N-terminal domain-like"/>
    <property type="match status" value="1"/>
</dbReference>
<accession>A0ABZ3CAK0</accession>
<dbReference type="PANTHER" id="PTHR36928">
    <property type="entry name" value="PHOSPHATASE YCDX-RELATED"/>
    <property type="match status" value="1"/>
</dbReference>
<dbReference type="Gene3D" id="3.20.20.140">
    <property type="entry name" value="Metal-dependent hydrolases"/>
    <property type="match status" value="1"/>
</dbReference>
<dbReference type="CDD" id="cd07436">
    <property type="entry name" value="PHP_PolX"/>
    <property type="match status" value="1"/>
</dbReference>
<reference evidence="2 3" key="1">
    <citation type="journal article" date="2023" name="Environ Microbiome">
        <title>A coral-associated actinobacterium mitigates coral bleaching under heat stress.</title>
        <authorList>
            <person name="Li J."/>
            <person name="Zou Y."/>
            <person name="Li Q."/>
            <person name="Zhang J."/>
            <person name="Bourne D.G."/>
            <person name="Lyu Y."/>
            <person name="Liu C."/>
            <person name="Zhang S."/>
        </authorList>
    </citation>
    <scope>NUCLEOTIDE SEQUENCE [LARGE SCALE GENOMIC DNA]</scope>
    <source>
        <strain evidence="2 3">SCSIO 13291</strain>
    </source>
</reference>